<feature type="signal peptide" evidence="1">
    <location>
        <begin position="1"/>
        <end position="32"/>
    </location>
</feature>
<keyword evidence="4" id="KW-1185">Reference proteome</keyword>
<dbReference type="Gene3D" id="3.90.182.10">
    <property type="entry name" value="Toxin - Anthrax Protective Antigen,domain 1"/>
    <property type="match status" value="2"/>
</dbReference>
<dbReference type="NCBIfam" id="TIGR04183">
    <property type="entry name" value="Por_Secre_tail"/>
    <property type="match status" value="1"/>
</dbReference>
<feature type="domain" description="PA14" evidence="2">
    <location>
        <begin position="46"/>
        <end position="209"/>
    </location>
</feature>
<dbReference type="EMBL" id="SRMB01000003">
    <property type="protein sequence ID" value="TGE26405.1"/>
    <property type="molecule type" value="Genomic_DNA"/>
</dbReference>
<organism evidence="3 4">
    <name type="scientific">Hymenobacter metallicola</name>
    <dbReference type="NCBI Taxonomy" id="2563114"/>
    <lineage>
        <taxon>Bacteria</taxon>
        <taxon>Pseudomonadati</taxon>
        <taxon>Bacteroidota</taxon>
        <taxon>Cytophagia</taxon>
        <taxon>Cytophagales</taxon>
        <taxon>Hymenobacteraceae</taxon>
        <taxon>Hymenobacter</taxon>
    </lineage>
</organism>
<dbReference type="OrthoDB" id="9803616at2"/>
<reference evidence="3 4" key="1">
    <citation type="submission" date="2019-04" db="EMBL/GenBank/DDBJ databases">
        <authorList>
            <person name="Feng G."/>
            <person name="Zhang J."/>
            <person name="Zhu H."/>
        </authorList>
    </citation>
    <scope>NUCLEOTIDE SEQUENCE [LARGE SCALE GENOMIC DNA]</scope>
    <source>
        <strain evidence="3 4">9PBR-1</strain>
    </source>
</reference>
<dbReference type="SMART" id="SM00758">
    <property type="entry name" value="PA14"/>
    <property type="match status" value="3"/>
</dbReference>
<feature type="domain" description="PA14" evidence="2">
    <location>
        <begin position="603"/>
        <end position="764"/>
    </location>
</feature>
<dbReference type="Gene3D" id="2.60.40.10">
    <property type="entry name" value="Immunoglobulins"/>
    <property type="match status" value="1"/>
</dbReference>
<dbReference type="Proteomes" id="UP000298471">
    <property type="component" value="Unassembled WGS sequence"/>
</dbReference>
<evidence type="ECO:0000259" key="2">
    <source>
        <dbReference type="PROSITE" id="PS51820"/>
    </source>
</evidence>
<accession>A0A4Z0Q9K6</accession>
<dbReference type="InterPro" id="IPR011658">
    <property type="entry name" value="PA14_dom"/>
</dbReference>
<feature type="domain" description="PA14" evidence="2">
    <location>
        <begin position="325"/>
        <end position="485"/>
    </location>
</feature>
<dbReference type="Gene3D" id="2.60.120.1560">
    <property type="match status" value="1"/>
</dbReference>
<gene>
    <name evidence="3" type="ORF">E5K02_16545</name>
</gene>
<dbReference type="Pfam" id="PF18962">
    <property type="entry name" value="Por_Secre_tail"/>
    <property type="match status" value="1"/>
</dbReference>
<keyword evidence="1" id="KW-0732">Signal</keyword>
<sequence length="955" mass="100494">MKLLFTLVSDSRLATCGIVLLLSWLASSAVVAQSSSCTGTDPAGQPAATGLHAEYYPGYFDPDQSFFTNNAAPALLRRTEPQVNFATTTSFGDLSGIATGPVDDPDNFSVRLRGSINVPTTGEYTFYLTSDDAAYLWLDNAAIALPAATIESTINNGGYHAPQEATQTLTLTAGLHSLLIHYAEATGDNILVLEYAGPGIARQVVPASLFCTAQQAPRPPQSITYSPATINAFVGSATQSAAPIVNDGGSAATYYTFANAVPLGLSIHPNTGVITVGINVPLGTYEVNVAVSNANGTSTFRKVASVQVVQGPPPSCGGNDPGGNSASSGLYAQYYAGYFNDALPFFTGTAGLTRIDPFLNYTNSDSFGDLTGVAGGTAADPDEFSAQYRGSLRITTAGNYTFYLTSDDASYLWLDNAALDSPLNRAAATIDNGGPHAVQTRQATVYLAAGLHNVRLLYGELTGGNTLVWEYQGPGITRQVVPTGLLCSGIQPEQAVASSLVYSPQMVARVAGTAGSSSLPSVASPTAVAQYVIANTTPLPAGITIDPNQGQLFVDGTVPLGSYAVDVAVTNANATTTFLNVFTFTVAPPPPAGCNLSAPNGSPATAGLYGEYFTGYFNDDPAFFDNSPAFITRLESSLNYNSEDGWGNILPPADNTAIDPDHYSARYRGSLAITTAGDYTFYLTSDDASYLWLDNAARVSPPRLNQATINNGGQHAAITVSKTVTLAEGLHDLLIHFGEDTGNNRLVFEYEGPGISRQPVPGSSTCSARTGTPLPVKLVRFEAKAAGSYVNVEWATAQERNSAYYVVERSTNGVVFEPVERRKAVGNSDKAQSYRLTDRAPLPGLSYYRLHQVDTDGKEGFSRVAVVQVAQPNALAATVFPNPNHGSFSVRVQQTTASAAGLELLNMQGQVVYRQQLPAAAIAEYDLQVPGLAAGLYQLRLTSTTGVVTQKVVIE</sequence>
<dbReference type="SUPFAM" id="SSF56988">
    <property type="entry name" value="Anthrax protective antigen"/>
    <property type="match status" value="3"/>
</dbReference>
<dbReference type="PROSITE" id="PS51820">
    <property type="entry name" value="PA14"/>
    <property type="match status" value="3"/>
</dbReference>
<feature type="chain" id="PRO_5021505637" evidence="1">
    <location>
        <begin position="33"/>
        <end position="955"/>
    </location>
</feature>
<comment type="caution">
    <text evidence="3">The sequence shown here is derived from an EMBL/GenBank/DDBJ whole genome shotgun (WGS) entry which is preliminary data.</text>
</comment>
<evidence type="ECO:0000313" key="4">
    <source>
        <dbReference type="Proteomes" id="UP000298471"/>
    </source>
</evidence>
<evidence type="ECO:0000256" key="1">
    <source>
        <dbReference type="SAM" id="SignalP"/>
    </source>
</evidence>
<proteinExistence type="predicted"/>
<dbReference type="Pfam" id="PF05345">
    <property type="entry name" value="He_PIG"/>
    <property type="match status" value="1"/>
</dbReference>
<dbReference type="Pfam" id="PF07691">
    <property type="entry name" value="PA14"/>
    <property type="match status" value="3"/>
</dbReference>
<dbReference type="InterPro" id="IPR013783">
    <property type="entry name" value="Ig-like_fold"/>
</dbReference>
<dbReference type="AlphaFoldDB" id="A0A4Z0Q9K6"/>
<protein>
    <submittedName>
        <fullName evidence="3">T9SS type A sorting domain-containing protein</fullName>
    </submittedName>
</protein>
<dbReference type="InterPro" id="IPR026444">
    <property type="entry name" value="Secre_tail"/>
</dbReference>
<evidence type="ECO:0000313" key="3">
    <source>
        <dbReference type="EMBL" id="TGE26405.1"/>
    </source>
</evidence>
<dbReference type="InterPro" id="IPR037524">
    <property type="entry name" value="PA14/GLEYA"/>
</dbReference>
<name>A0A4Z0Q9K6_9BACT</name>